<dbReference type="PANTHER" id="PTHR12323">
    <property type="entry name" value="SR-RELATED CTD ASSOCIATED FACTOR 6"/>
    <property type="match status" value="1"/>
</dbReference>
<gene>
    <name evidence="3" type="ORF">SBRCBS47491_002801</name>
</gene>
<evidence type="ECO:0000313" key="3">
    <source>
        <dbReference type="EMBL" id="CAK7216371.1"/>
    </source>
</evidence>
<feature type="compositionally biased region" description="Low complexity" evidence="1">
    <location>
        <begin position="426"/>
        <end position="436"/>
    </location>
</feature>
<evidence type="ECO:0000313" key="4">
    <source>
        <dbReference type="Proteomes" id="UP001642406"/>
    </source>
</evidence>
<name>A0ABP0BA08_9PEZI</name>
<dbReference type="Proteomes" id="UP001642406">
    <property type="component" value="Unassembled WGS sequence"/>
</dbReference>
<sequence length="466" mass="49970">MAATSAAAELAIAKASLTAVLLRPDPAPCSRADIDEFARQLALTAARCSPANVQTCKRWMLQHVTPSPARTAAVGRYLVALANSFPPVAPSSTATTNKGAKQTSSRRKRLHLLYIINDVLFHVTFRGDNSNGSVKPLFTTSIEPFLEPLVASAASFVRAPKQLAKIRSLLDLWAEKHYVAGDALARSRTAVDDGPHLAEEKLQKELKQDLQRASTSAAASGASKEAPFILPAFHGDPSTPWYDLPAANWLAVLEANSTRPMNPASLKPLQMTPGPAPPALIASVQALLADVDRMFDEGGDRDALNKPENTDMDSDVDALGEHIEIDVFSGDILGGDTYYGWSRAFCKSMKERHRRRVAGGGPNLDLPGAGSNRGRGRDNREAPHLSLAVAHPARCSSTQSQPELEPKPEPKSQPGQGRGKSDTASRARSSAPRSKSLLITVTVTPFSSRKPLPPTLTIANKVKIKI</sequence>
<dbReference type="InterPro" id="IPR008942">
    <property type="entry name" value="ENTH_VHS"/>
</dbReference>
<dbReference type="Gene3D" id="1.25.40.90">
    <property type="match status" value="1"/>
</dbReference>
<dbReference type="Pfam" id="PF04818">
    <property type="entry name" value="CID"/>
    <property type="match status" value="1"/>
</dbReference>
<evidence type="ECO:0000259" key="2">
    <source>
        <dbReference type="PROSITE" id="PS51391"/>
    </source>
</evidence>
<dbReference type="EMBL" id="CAWUHC010000017">
    <property type="protein sequence ID" value="CAK7216371.1"/>
    <property type="molecule type" value="Genomic_DNA"/>
</dbReference>
<comment type="caution">
    <text evidence="3">The sequence shown here is derived from an EMBL/GenBank/DDBJ whole genome shotgun (WGS) entry which is preliminary data.</text>
</comment>
<feature type="region of interest" description="Disordered" evidence="1">
    <location>
        <begin position="356"/>
        <end position="437"/>
    </location>
</feature>
<feature type="domain" description="CID" evidence="2">
    <location>
        <begin position="29"/>
        <end position="214"/>
    </location>
</feature>
<reference evidence="3 4" key="1">
    <citation type="submission" date="2024-01" db="EMBL/GenBank/DDBJ databases">
        <authorList>
            <person name="Allen C."/>
            <person name="Tagirdzhanova G."/>
        </authorList>
    </citation>
    <scope>NUCLEOTIDE SEQUENCE [LARGE SCALE GENOMIC DNA]</scope>
</reference>
<dbReference type="InterPro" id="IPR006569">
    <property type="entry name" value="CID_dom"/>
</dbReference>
<keyword evidence="4" id="KW-1185">Reference proteome</keyword>
<accession>A0ABP0BA08</accession>
<dbReference type="PANTHER" id="PTHR12323:SF0">
    <property type="entry name" value="CALCIUM HOMEOSTASIS ENDOPLASMIC RETICULUM PROTEIN"/>
    <property type="match status" value="1"/>
</dbReference>
<dbReference type="PROSITE" id="PS51391">
    <property type="entry name" value="CID"/>
    <property type="match status" value="1"/>
</dbReference>
<protein>
    <recommendedName>
        <fullName evidence="2">CID domain-containing protein</fullName>
    </recommendedName>
</protein>
<organism evidence="3 4">
    <name type="scientific">Sporothrix bragantina</name>
    <dbReference type="NCBI Taxonomy" id="671064"/>
    <lineage>
        <taxon>Eukaryota</taxon>
        <taxon>Fungi</taxon>
        <taxon>Dikarya</taxon>
        <taxon>Ascomycota</taxon>
        <taxon>Pezizomycotina</taxon>
        <taxon>Sordariomycetes</taxon>
        <taxon>Sordariomycetidae</taxon>
        <taxon>Ophiostomatales</taxon>
        <taxon>Ophiostomataceae</taxon>
        <taxon>Sporothrix</taxon>
    </lineage>
</organism>
<proteinExistence type="predicted"/>
<evidence type="ECO:0000256" key="1">
    <source>
        <dbReference type="SAM" id="MobiDB-lite"/>
    </source>
</evidence>